<reference evidence="1 2" key="1">
    <citation type="submission" date="2018-08" db="EMBL/GenBank/DDBJ databases">
        <title>A genome reference for cultivated species of the human gut microbiota.</title>
        <authorList>
            <person name="Zou Y."/>
            <person name="Xue W."/>
            <person name="Luo G."/>
        </authorList>
    </citation>
    <scope>NUCLEOTIDE SEQUENCE [LARGE SCALE GENOMIC DNA]</scope>
    <source>
        <strain evidence="1 2">AF14-49</strain>
    </source>
</reference>
<organism evidence="1 2">
    <name type="scientific">Butyricimonas virosa</name>
    <dbReference type="NCBI Taxonomy" id="544645"/>
    <lineage>
        <taxon>Bacteria</taxon>
        <taxon>Pseudomonadati</taxon>
        <taxon>Bacteroidota</taxon>
        <taxon>Bacteroidia</taxon>
        <taxon>Bacteroidales</taxon>
        <taxon>Odoribacteraceae</taxon>
        <taxon>Butyricimonas</taxon>
    </lineage>
</organism>
<evidence type="ECO:0000313" key="1">
    <source>
        <dbReference type="EMBL" id="RGV31179.1"/>
    </source>
</evidence>
<comment type="caution">
    <text evidence="1">The sequence shown here is derived from an EMBL/GenBank/DDBJ whole genome shotgun (WGS) entry which is preliminary data.</text>
</comment>
<proteinExistence type="predicted"/>
<gene>
    <name evidence="1" type="ORF">DWW18_18470</name>
</gene>
<dbReference type="Proteomes" id="UP000283589">
    <property type="component" value="Unassembled WGS sequence"/>
</dbReference>
<accession>A0A412WV57</accession>
<dbReference type="STRING" id="1121130.GCA_000519105_03494"/>
<name>A0A412WV57_9BACT</name>
<dbReference type="EMBL" id="QRZA01000038">
    <property type="protein sequence ID" value="RGV31179.1"/>
    <property type="molecule type" value="Genomic_DNA"/>
</dbReference>
<protein>
    <recommendedName>
        <fullName evidence="3">DUF4906 domain-containing protein</fullName>
    </recommendedName>
</protein>
<sequence length="554" mass="61272">MGDIKIHIIYLLVLLTFFSACSIKEEVPGEPVTIGETKVRFELFTKAGTYGLPVSRAGENESVVDQQPWVLVFLGTGGTASFVEAVQAELYNGKTYVYLEEQAGNCQLLILANSPNRFYMNGVGYAYTADNLVNTLRGRDLDYACRNLLTEALIDPQYTVPYSGQKLPMSDLVNLSKIDASVTIPNIQLKRIVGKIVVENMDADFVLEGITVVANVAKNSKLHNLTDALEQNIGAENLVEYRKDDSYALNIVDAEEIVTGGQTTKNNPLYVYETHSLSNDTYLVIRGQYKGEMFFYKMALVNNDQHVLDILRNTEYIFTITSVRGRGFISMADAKASLASNTNLDYSILVQEESSYEIVSNNEYYLGVTNSHFEIYASAASGTAYVAFSLITDCKSESIGERTITATSGLRIVSPVDGMIPVSTTLPSQVKIEMLAGFTSGEIELRLGNLRKTVTVKRREQVTSSGTIISSFIDDGYYISAYVEDYVNHSWLKLGPEEGEVRNDPDYIYVDNGKIKLYVEQNTSGNREGVVYVSVGKGITQRIKVYITQGIPSS</sequence>
<dbReference type="RefSeq" id="WP_118261442.1">
    <property type="nucleotide sequence ID" value="NZ_CALBWO010000069.1"/>
</dbReference>
<evidence type="ECO:0000313" key="2">
    <source>
        <dbReference type="Proteomes" id="UP000283589"/>
    </source>
</evidence>
<evidence type="ECO:0008006" key="3">
    <source>
        <dbReference type="Google" id="ProtNLM"/>
    </source>
</evidence>
<dbReference type="AlphaFoldDB" id="A0A412WV57"/>
<dbReference type="PROSITE" id="PS51257">
    <property type="entry name" value="PROKAR_LIPOPROTEIN"/>
    <property type="match status" value="1"/>
</dbReference>